<dbReference type="SUPFAM" id="SSF55261">
    <property type="entry name" value="GAD domain-like"/>
    <property type="match status" value="1"/>
</dbReference>
<protein>
    <submittedName>
        <fullName evidence="5">Uncharacterized protein</fullName>
    </submittedName>
</protein>
<keyword evidence="2" id="KW-0547">Nucleotide-binding</keyword>
<keyword evidence="4" id="KW-0648">Protein biosynthesis</keyword>
<organism evidence="5">
    <name type="scientific">marine sediment metagenome</name>
    <dbReference type="NCBI Taxonomy" id="412755"/>
    <lineage>
        <taxon>unclassified sequences</taxon>
        <taxon>metagenomes</taxon>
        <taxon>ecological metagenomes</taxon>
    </lineage>
</organism>
<evidence type="ECO:0000256" key="2">
    <source>
        <dbReference type="ARBA" id="ARBA00022741"/>
    </source>
</evidence>
<dbReference type="GO" id="GO:0006412">
    <property type="term" value="P:translation"/>
    <property type="evidence" value="ECO:0007669"/>
    <property type="project" value="UniProtKB-KW"/>
</dbReference>
<keyword evidence="1" id="KW-0436">Ligase</keyword>
<keyword evidence="3" id="KW-0067">ATP-binding</keyword>
<comment type="caution">
    <text evidence="5">The sequence shown here is derived from an EMBL/GenBank/DDBJ whole genome shotgun (WGS) entry which is preliminary data.</text>
</comment>
<gene>
    <name evidence="5" type="ORF">S01H1_85230</name>
</gene>
<evidence type="ECO:0000256" key="1">
    <source>
        <dbReference type="ARBA" id="ARBA00022598"/>
    </source>
</evidence>
<evidence type="ECO:0000313" key="5">
    <source>
        <dbReference type="EMBL" id="GAG48492.1"/>
    </source>
</evidence>
<feature type="non-terminal residue" evidence="5">
    <location>
        <position position="98"/>
    </location>
</feature>
<sequence length="98" mass="11074">MPNIAFEVNRTALGVPDREWENIRNSVSAGVIDAVVITWGPQIDVQTALNEIADRCREAIMGVPQETRQVLPNCRYTDFERILPGPDRMYPDTDHPPI</sequence>
<dbReference type="GO" id="GO:0005737">
    <property type="term" value="C:cytoplasm"/>
    <property type="evidence" value="ECO:0007669"/>
    <property type="project" value="InterPro"/>
</dbReference>
<evidence type="ECO:0000256" key="4">
    <source>
        <dbReference type="ARBA" id="ARBA00022917"/>
    </source>
</evidence>
<dbReference type="Gene3D" id="3.30.1360.30">
    <property type="entry name" value="GAD-like domain"/>
    <property type="match status" value="1"/>
</dbReference>
<dbReference type="AlphaFoldDB" id="X0YNL2"/>
<dbReference type="EMBL" id="BARS01058446">
    <property type="protein sequence ID" value="GAG48492.1"/>
    <property type="molecule type" value="Genomic_DNA"/>
</dbReference>
<name>X0YNL2_9ZZZZ</name>
<proteinExistence type="predicted"/>
<dbReference type="GO" id="GO:0004812">
    <property type="term" value="F:aminoacyl-tRNA ligase activity"/>
    <property type="evidence" value="ECO:0007669"/>
    <property type="project" value="InterPro"/>
</dbReference>
<evidence type="ECO:0000256" key="3">
    <source>
        <dbReference type="ARBA" id="ARBA00022840"/>
    </source>
</evidence>
<dbReference type="InterPro" id="IPR004115">
    <property type="entry name" value="GAD-like_sf"/>
</dbReference>
<reference evidence="5" key="1">
    <citation type="journal article" date="2014" name="Front. Microbiol.">
        <title>High frequency of phylogenetically diverse reductive dehalogenase-homologous genes in deep subseafloor sedimentary metagenomes.</title>
        <authorList>
            <person name="Kawai M."/>
            <person name="Futagami T."/>
            <person name="Toyoda A."/>
            <person name="Takaki Y."/>
            <person name="Nishi S."/>
            <person name="Hori S."/>
            <person name="Arai W."/>
            <person name="Tsubouchi T."/>
            <person name="Morono Y."/>
            <person name="Uchiyama I."/>
            <person name="Ito T."/>
            <person name="Fujiyama A."/>
            <person name="Inagaki F."/>
            <person name="Takami H."/>
        </authorList>
    </citation>
    <scope>NUCLEOTIDE SEQUENCE</scope>
    <source>
        <strain evidence="5">Expedition CK06-06</strain>
    </source>
</reference>
<accession>X0YNL2</accession>
<dbReference type="GO" id="GO:0005524">
    <property type="term" value="F:ATP binding"/>
    <property type="evidence" value="ECO:0007669"/>
    <property type="project" value="UniProtKB-KW"/>
</dbReference>